<dbReference type="PANTHER" id="PTHR33138:SF9">
    <property type="entry name" value="OS01G0136500 PROTEIN"/>
    <property type="match status" value="1"/>
</dbReference>
<feature type="signal peptide" evidence="3">
    <location>
        <begin position="1"/>
        <end position="24"/>
    </location>
</feature>
<dbReference type="Proteomes" id="UP000011116">
    <property type="component" value="Chromosome 3H"/>
</dbReference>
<feature type="chain" id="PRO_5035301043" description="Wall-associated receptor kinase galacturonan-binding domain-containing protein" evidence="3">
    <location>
        <begin position="25"/>
        <end position="241"/>
    </location>
</feature>
<dbReference type="EnsemblPlants" id="HORVU.MOREX.r3.3HG0226200.1">
    <property type="protein sequence ID" value="HORVU.MOREX.r3.3HG0226200.1"/>
    <property type="gene ID" value="HORVU.MOREX.r3.3HG0226200"/>
</dbReference>
<sequence>MAIASCWFLVMFVWVLWWLPLMLAVAGPEEEQQREGCSSSGTRCGNLTFLDPFWLTNWQTGKSCGPLDFEVACFFNKTTPVLKTSGLVGFAILNISYENHSLRVVDLYKEKDLNVSSKSCNFPRWNTSGELAPPFKVDPANNQNLILYDCTKTTPQRDTALVEMRCGNASNAFVRAGGRSNETGDYALDGCNATVVPVMSLSSSGKANASDYERLISGGFLLTWDLPPPLRARVQKGDVDD</sequence>
<evidence type="ECO:0000256" key="3">
    <source>
        <dbReference type="SAM" id="SignalP"/>
    </source>
</evidence>
<comment type="subcellular location">
    <subcellularLocation>
        <location evidence="1">Membrane</location>
        <topology evidence="1">Single-pass membrane protein</topology>
    </subcellularLocation>
</comment>
<evidence type="ECO:0000259" key="4">
    <source>
        <dbReference type="Pfam" id="PF13947"/>
    </source>
</evidence>
<evidence type="ECO:0000313" key="5">
    <source>
        <dbReference type="EnsemblPlants" id="HORVU.MOREX.r3.3HG0226200.1"/>
    </source>
</evidence>
<dbReference type="GO" id="GO:0030247">
    <property type="term" value="F:polysaccharide binding"/>
    <property type="evidence" value="ECO:0007669"/>
    <property type="project" value="InterPro"/>
</dbReference>
<dbReference type="InterPro" id="IPR025287">
    <property type="entry name" value="WAK_GUB"/>
</dbReference>
<accession>A0A8I6WN78</accession>
<dbReference type="AlphaFoldDB" id="A0A8I6WN78"/>
<reference evidence="6" key="1">
    <citation type="journal article" date="2012" name="Nature">
        <title>A physical, genetic and functional sequence assembly of the barley genome.</title>
        <authorList>
            <consortium name="The International Barley Genome Sequencing Consortium"/>
            <person name="Mayer K.F."/>
            <person name="Waugh R."/>
            <person name="Brown J.W."/>
            <person name="Schulman A."/>
            <person name="Langridge P."/>
            <person name="Platzer M."/>
            <person name="Fincher G.B."/>
            <person name="Muehlbauer G.J."/>
            <person name="Sato K."/>
            <person name="Close T.J."/>
            <person name="Wise R.P."/>
            <person name="Stein N."/>
        </authorList>
    </citation>
    <scope>NUCLEOTIDE SEQUENCE [LARGE SCALE GENOMIC DNA]</scope>
    <source>
        <strain evidence="6">cv. Morex</strain>
    </source>
</reference>
<dbReference type="Gramene" id="HORVU.MOREX.r2.3HG0187750.1">
    <property type="protein sequence ID" value="HORVU.MOREX.r2.3HG0187750.1"/>
    <property type="gene ID" value="HORVU.MOREX.r2.3HG0187750"/>
</dbReference>
<feature type="domain" description="Wall-associated receptor kinase galacturonan-binding" evidence="4">
    <location>
        <begin position="37"/>
        <end position="106"/>
    </location>
</feature>
<reference evidence="5" key="3">
    <citation type="submission" date="2022-01" db="UniProtKB">
        <authorList>
            <consortium name="EnsemblPlants"/>
        </authorList>
    </citation>
    <scope>IDENTIFICATION</scope>
    <source>
        <strain evidence="5">subsp. vulgare</strain>
    </source>
</reference>
<evidence type="ECO:0000256" key="2">
    <source>
        <dbReference type="ARBA" id="ARBA00022729"/>
    </source>
</evidence>
<dbReference type="Pfam" id="PF13947">
    <property type="entry name" value="GUB_WAK_bind"/>
    <property type="match status" value="1"/>
</dbReference>
<evidence type="ECO:0000313" key="6">
    <source>
        <dbReference type="Proteomes" id="UP000011116"/>
    </source>
</evidence>
<reference evidence="5" key="2">
    <citation type="submission" date="2020-10" db="EMBL/GenBank/DDBJ databases">
        <authorList>
            <person name="Scholz U."/>
            <person name="Mascher M."/>
            <person name="Fiebig A."/>
        </authorList>
    </citation>
    <scope>NUCLEOTIDE SEQUENCE [LARGE SCALE GENOMIC DNA]</scope>
    <source>
        <strain evidence="5">cv. Morex</strain>
    </source>
</reference>
<keyword evidence="2 3" id="KW-0732">Signal</keyword>
<name>A0A8I6WN78_HORVV</name>
<proteinExistence type="predicted"/>
<evidence type="ECO:0000256" key="1">
    <source>
        <dbReference type="ARBA" id="ARBA00004167"/>
    </source>
</evidence>
<dbReference type="Gramene" id="HORVU.MOREX.r3.3HG0226200.1">
    <property type="protein sequence ID" value="HORVU.MOREX.r3.3HG0226200.1"/>
    <property type="gene ID" value="HORVU.MOREX.r3.3HG0226200"/>
</dbReference>
<dbReference type="PANTHER" id="PTHR33138">
    <property type="entry name" value="OS01G0690200 PROTEIN"/>
    <property type="match status" value="1"/>
</dbReference>
<organism evidence="5 6">
    <name type="scientific">Hordeum vulgare subsp. vulgare</name>
    <name type="common">Domesticated barley</name>
    <dbReference type="NCBI Taxonomy" id="112509"/>
    <lineage>
        <taxon>Eukaryota</taxon>
        <taxon>Viridiplantae</taxon>
        <taxon>Streptophyta</taxon>
        <taxon>Embryophyta</taxon>
        <taxon>Tracheophyta</taxon>
        <taxon>Spermatophyta</taxon>
        <taxon>Magnoliopsida</taxon>
        <taxon>Liliopsida</taxon>
        <taxon>Poales</taxon>
        <taxon>Poaceae</taxon>
        <taxon>BOP clade</taxon>
        <taxon>Pooideae</taxon>
        <taxon>Triticodae</taxon>
        <taxon>Triticeae</taxon>
        <taxon>Hordeinae</taxon>
        <taxon>Hordeum</taxon>
    </lineage>
</organism>
<keyword evidence="6" id="KW-1185">Reference proteome</keyword>
<protein>
    <recommendedName>
        <fullName evidence="4">Wall-associated receptor kinase galacturonan-binding domain-containing protein</fullName>
    </recommendedName>
</protein>
<dbReference type="GO" id="GO:0016020">
    <property type="term" value="C:membrane"/>
    <property type="evidence" value="ECO:0007669"/>
    <property type="project" value="UniProtKB-SubCell"/>
</dbReference>